<dbReference type="RefSeq" id="WP_214375948.1">
    <property type="nucleotide sequence ID" value="NZ_JAFEJU010000002.1"/>
</dbReference>
<accession>A0ABS5UVH2</accession>
<keyword evidence="4" id="KW-1185">Reference proteome</keyword>
<evidence type="ECO:0000256" key="2">
    <source>
        <dbReference type="SAM" id="Phobius"/>
    </source>
</evidence>
<evidence type="ECO:0000256" key="1">
    <source>
        <dbReference type="SAM" id="MobiDB-lite"/>
    </source>
</evidence>
<feature type="compositionally biased region" description="Low complexity" evidence="1">
    <location>
        <begin position="213"/>
        <end position="225"/>
    </location>
</feature>
<organism evidence="3 4">
    <name type="scientific">Bifidobacterium colobi</name>
    <dbReference type="NCBI Taxonomy" id="2809026"/>
    <lineage>
        <taxon>Bacteria</taxon>
        <taxon>Bacillati</taxon>
        <taxon>Actinomycetota</taxon>
        <taxon>Actinomycetes</taxon>
        <taxon>Bifidobacteriales</taxon>
        <taxon>Bifidobacteriaceae</taxon>
        <taxon>Bifidobacterium</taxon>
    </lineage>
</organism>
<feature type="compositionally biased region" description="Low complexity" evidence="1">
    <location>
        <begin position="238"/>
        <end position="247"/>
    </location>
</feature>
<feature type="compositionally biased region" description="Low complexity" evidence="1">
    <location>
        <begin position="120"/>
        <end position="151"/>
    </location>
</feature>
<feature type="compositionally biased region" description="Polar residues" evidence="1">
    <location>
        <begin position="38"/>
        <end position="51"/>
    </location>
</feature>
<evidence type="ECO:0000313" key="3">
    <source>
        <dbReference type="EMBL" id="MBT1174731.1"/>
    </source>
</evidence>
<evidence type="ECO:0000313" key="4">
    <source>
        <dbReference type="Proteomes" id="UP000711736"/>
    </source>
</evidence>
<proteinExistence type="predicted"/>
<keyword evidence="2" id="KW-0812">Transmembrane</keyword>
<protein>
    <submittedName>
        <fullName evidence="3">Uncharacterized protein</fullName>
    </submittedName>
</protein>
<gene>
    <name evidence="3" type="ORF">JS530_04300</name>
</gene>
<feature type="compositionally biased region" description="Low complexity" evidence="1">
    <location>
        <begin position="25"/>
        <end position="37"/>
    </location>
</feature>
<comment type="caution">
    <text evidence="3">The sequence shown here is derived from an EMBL/GenBank/DDBJ whole genome shotgun (WGS) entry which is preliminary data.</text>
</comment>
<feature type="compositionally biased region" description="Low complexity" evidence="1">
    <location>
        <begin position="80"/>
        <end position="109"/>
    </location>
</feature>
<feature type="transmembrane region" description="Helical" evidence="2">
    <location>
        <begin position="278"/>
        <end position="301"/>
    </location>
</feature>
<feature type="region of interest" description="Disordered" evidence="1">
    <location>
        <begin position="1"/>
        <end position="271"/>
    </location>
</feature>
<feature type="compositionally biased region" description="Polar residues" evidence="1">
    <location>
        <begin position="170"/>
        <end position="195"/>
    </location>
</feature>
<dbReference type="Proteomes" id="UP000711736">
    <property type="component" value="Unassembled WGS sequence"/>
</dbReference>
<keyword evidence="2" id="KW-0472">Membrane</keyword>
<feature type="compositionally biased region" description="Pro residues" evidence="1">
    <location>
        <begin position="226"/>
        <end position="237"/>
    </location>
</feature>
<feature type="compositionally biased region" description="Low complexity" evidence="1">
    <location>
        <begin position="257"/>
        <end position="266"/>
    </location>
</feature>
<feature type="compositionally biased region" description="Pro residues" evidence="1">
    <location>
        <begin position="152"/>
        <end position="163"/>
    </location>
</feature>
<keyword evidence="2" id="KW-1133">Transmembrane helix</keyword>
<dbReference type="EMBL" id="JAFEJU010000002">
    <property type="protein sequence ID" value="MBT1174731.1"/>
    <property type="molecule type" value="Genomic_DNA"/>
</dbReference>
<feature type="compositionally biased region" description="Low complexity" evidence="1">
    <location>
        <begin position="52"/>
        <end position="69"/>
    </location>
</feature>
<feature type="compositionally biased region" description="Pro residues" evidence="1">
    <location>
        <begin position="110"/>
        <end position="119"/>
    </location>
</feature>
<reference evidence="3 4" key="1">
    <citation type="journal article" date="2021" name="Environ. Microbiol.">
        <title>Genetic insights into the dark matter of the mammalian gut microbiota through targeted genome reconstruction.</title>
        <authorList>
            <person name="Lugli G.A."/>
            <person name="Alessandri G."/>
            <person name="Milani C."/>
            <person name="Viappiani A."/>
            <person name="Fontana F."/>
            <person name="Tarracchini C."/>
            <person name="Mancabelli L."/>
            <person name="Argentini C."/>
            <person name="Ruiz L."/>
            <person name="Margolles A."/>
            <person name="van Sinderen D."/>
            <person name="Turroni F."/>
            <person name="Ventura M."/>
        </authorList>
    </citation>
    <scope>NUCLEOTIDE SEQUENCE [LARGE SCALE GENOMIC DNA]</scope>
    <source>
        <strain evidence="3 4">LC6</strain>
    </source>
</reference>
<sequence>MSEEQSNEALQGSGQVPFDQPSAPPAAAGDPATAPTPQSGQPAAPYQSSADQPTQAFPTAPAQPIQPTQVLPVQSGAPTQAFPAPAGQPWQQQAPTGSNTPAPWQQAPSQPAPSQPAPSAPQNQPAPWQQQPAPGTGQPYAGQPAPWQQPGQPVPGQPAPGQPVPHNQPGAPSSNPFTPSSDPAGSANTAPQGQSAPGAPVWQQQPGQPNAPVPAGAPAWQQPGQPGAPVPGQPVPGAPSWQQQPGQPGAPVPPGAPGWQQPGQPGAPAPKKKLSQKALIGIIVGAVAAVVIIALVIFMLFKPGSLTTDDYLDTSKQAALIQGKYATASWELSNAISAASGTTTKFSQSDVDKVKNEVKAFDEANTKFTTLKAYQNDEDIKKQFDKYQTKAKKFSTLSNNLADLALPMNKAAKACDDTPTSTMYDSDFYSSYESYINDCSAALDELGKSKVDGIKEYSTSLKDYLTSVGDIIKQMKELGDPNNIEYGTDAYTKMRDLIDKYYDIEPPYDAQTKLYDTLDKLEESSDPSKELNNLTDLIQDKVTEHLDKK</sequence>
<name>A0ABS5UVH2_9BIFI</name>